<dbReference type="Pfam" id="PF15252">
    <property type="entry name" value="DUF4589"/>
    <property type="match status" value="1"/>
</dbReference>
<dbReference type="EMBL" id="BEZZ01000312">
    <property type="protein sequence ID" value="GCC30600.1"/>
    <property type="molecule type" value="Genomic_DNA"/>
</dbReference>
<evidence type="ECO:0000256" key="1">
    <source>
        <dbReference type="ARBA" id="ARBA00023018"/>
    </source>
</evidence>
<keyword evidence="9" id="KW-1185">Reference proteome</keyword>
<comment type="caution">
    <text evidence="8">The sequence shown here is derived from an EMBL/GenBank/DDBJ whole genome shotgun (WGS) entry which is preliminary data.</text>
</comment>
<feature type="region of interest" description="Disordered" evidence="7">
    <location>
        <begin position="127"/>
        <end position="188"/>
    </location>
</feature>
<evidence type="ECO:0000313" key="9">
    <source>
        <dbReference type="Proteomes" id="UP000287033"/>
    </source>
</evidence>
<evidence type="ECO:0000256" key="5">
    <source>
        <dbReference type="ARBA" id="ARBA00039636"/>
    </source>
</evidence>
<dbReference type="STRING" id="137246.A0A401SJU1"/>
<evidence type="ECO:0000256" key="4">
    <source>
        <dbReference type="ARBA" id="ARBA00038239"/>
    </source>
</evidence>
<dbReference type="AlphaFoldDB" id="A0A401SJU1"/>
<name>A0A401SJU1_CHIPU</name>
<dbReference type="OMA" id="HSLLYNC"/>
<dbReference type="InterPro" id="IPR027997">
    <property type="entry name" value="Largen/INSYN1"/>
</dbReference>
<feature type="coiled-coil region" evidence="6">
    <location>
        <begin position="27"/>
        <end position="64"/>
    </location>
</feature>
<evidence type="ECO:0000256" key="3">
    <source>
        <dbReference type="ARBA" id="ARBA00034105"/>
    </source>
</evidence>
<dbReference type="GO" id="GO:0014069">
    <property type="term" value="C:postsynaptic density"/>
    <property type="evidence" value="ECO:0007669"/>
    <property type="project" value="UniProtKB-SubCell"/>
</dbReference>
<proteinExistence type="inferred from homology"/>
<feature type="compositionally biased region" description="Basic and acidic residues" evidence="7">
    <location>
        <begin position="1"/>
        <end position="13"/>
    </location>
</feature>
<dbReference type="GO" id="GO:0060080">
    <property type="term" value="P:inhibitory postsynaptic potential"/>
    <property type="evidence" value="ECO:0007669"/>
    <property type="project" value="TreeGrafter"/>
</dbReference>
<gene>
    <name evidence="8" type="ORF">chiPu_0009051</name>
</gene>
<dbReference type="Proteomes" id="UP000287033">
    <property type="component" value="Unassembled WGS sequence"/>
</dbReference>
<feature type="compositionally biased region" description="Polar residues" evidence="7">
    <location>
        <begin position="266"/>
        <end position="301"/>
    </location>
</feature>
<feature type="compositionally biased region" description="Low complexity" evidence="7">
    <location>
        <begin position="240"/>
        <end position="250"/>
    </location>
</feature>
<feature type="region of interest" description="Disordered" evidence="7">
    <location>
        <begin position="209"/>
        <end position="308"/>
    </location>
</feature>
<feature type="compositionally biased region" description="Basic and acidic residues" evidence="7">
    <location>
        <begin position="128"/>
        <end position="148"/>
    </location>
</feature>
<feature type="compositionally biased region" description="Polar residues" evidence="7">
    <location>
        <begin position="166"/>
        <end position="177"/>
    </location>
</feature>
<dbReference type="PANTHER" id="PTHR15917">
    <property type="match status" value="1"/>
</dbReference>
<evidence type="ECO:0000256" key="6">
    <source>
        <dbReference type="SAM" id="Coils"/>
    </source>
</evidence>
<keyword evidence="2 6" id="KW-0175">Coiled coil</keyword>
<feature type="region of interest" description="Disordered" evidence="7">
    <location>
        <begin position="1"/>
        <end position="20"/>
    </location>
</feature>
<evidence type="ECO:0000256" key="2">
    <source>
        <dbReference type="ARBA" id="ARBA00023054"/>
    </source>
</evidence>
<reference evidence="8 9" key="1">
    <citation type="journal article" date="2018" name="Nat. Ecol. Evol.">
        <title>Shark genomes provide insights into elasmobranch evolution and the origin of vertebrates.</title>
        <authorList>
            <person name="Hara Y"/>
            <person name="Yamaguchi K"/>
            <person name="Onimaru K"/>
            <person name="Kadota M"/>
            <person name="Koyanagi M"/>
            <person name="Keeley SD"/>
            <person name="Tatsumi K"/>
            <person name="Tanaka K"/>
            <person name="Motone F"/>
            <person name="Kageyama Y"/>
            <person name="Nozu R"/>
            <person name="Adachi N"/>
            <person name="Nishimura O"/>
            <person name="Nakagawa R"/>
            <person name="Tanegashima C"/>
            <person name="Kiyatake I"/>
            <person name="Matsumoto R"/>
            <person name="Murakumo K"/>
            <person name="Nishida K"/>
            <person name="Terakita A"/>
            <person name="Kuratani S"/>
            <person name="Sato K"/>
            <person name="Hyodo S Kuraku.S."/>
        </authorList>
    </citation>
    <scope>NUCLEOTIDE SEQUENCE [LARGE SCALE GENOMIC DNA]</scope>
</reference>
<accession>A0A401SJU1</accession>
<protein>
    <recommendedName>
        <fullName evidence="5">Inhibitory synaptic factor 1</fullName>
    </recommendedName>
</protein>
<evidence type="ECO:0000256" key="7">
    <source>
        <dbReference type="SAM" id="MobiDB-lite"/>
    </source>
</evidence>
<organism evidence="8 9">
    <name type="scientific">Chiloscyllium punctatum</name>
    <name type="common">Brownbanded bambooshark</name>
    <name type="synonym">Hemiscyllium punctatum</name>
    <dbReference type="NCBI Taxonomy" id="137246"/>
    <lineage>
        <taxon>Eukaryota</taxon>
        <taxon>Metazoa</taxon>
        <taxon>Chordata</taxon>
        <taxon>Craniata</taxon>
        <taxon>Vertebrata</taxon>
        <taxon>Chondrichthyes</taxon>
        <taxon>Elasmobranchii</taxon>
        <taxon>Galeomorphii</taxon>
        <taxon>Galeoidea</taxon>
        <taxon>Orectolobiformes</taxon>
        <taxon>Hemiscylliidae</taxon>
        <taxon>Chiloscyllium</taxon>
    </lineage>
</organism>
<dbReference type="OrthoDB" id="9946710at2759"/>
<evidence type="ECO:0000313" key="8">
    <source>
        <dbReference type="EMBL" id="GCC30600.1"/>
    </source>
</evidence>
<keyword evidence="1" id="KW-0770">Synapse</keyword>
<dbReference type="PANTHER" id="PTHR15917:SF3">
    <property type="entry name" value="INHIBITORY SYNAPTIC FACTOR 1"/>
    <property type="match status" value="1"/>
</dbReference>
<feature type="compositionally biased region" description="Low complexity" evidence="7">
    <location>
        <begin position="218"/>
        <end position="230"/>
    </location>
</feature>
<comment type="subcellular location">
    <subcellularLocation>
        <location evidence="3">Postsynaptic density</location>
    </subcellularLocation>
</comment>
<sequence length="308" mass="33417">MSTREISPRHNSDKAAAAQTPVKEVIRNRMKMVIDQLEVILQELKEVAKELKEVVKQIDKLTSDFDFEMEPDDWTIATISSTSSSDTARNHDRCGPFSDYGQLGFLTPDILSDSWEFCSFLELPGESSKAEAGSDDKELPHTPSEVDYRMMNGGLIPNGPEGCVPDTSSEDTISSAPSHKALLRTSGTRERVRFSDKVLYHALCCDDDENEEPEEEATAISAASPGAGPSEIREGAGSVAPKALSSPSASKPHHHGPPSTVPAKGNPSSRKVTMRNNSTQTVSHKSTQTLLSYGSSKTQQNSKKEGPK</sequence>
<comment type="similarity">
    <text evidence="4">Belongs to the INSYN1 family.</text>
</comment>